<name>A0A383DV49_9ZZZZ</name>
<organism evidence="1">
    <name type="scientific">marine metagenome</name>
    <dbReference type="NCBI Taxonomy" id="408172"/>
    <lineage>
        <taxon>unclassified sequences</taxon>
        <taxon>metagenomes</taxon>
        <taxon>ecological metagenomes</taxon>
    </lineage>
</organism>
<feature type="non-terminal residue" evidence="1">
    <location>
        <position position="213"/>
    </location>
</feature>
<evidence type="ECO:0008006" key="2">
    <source>
        <dbReference type="Google" id="ProtNLM"/>
    </source>
</evidence>
<dbReference type="NCBIfam" id="TIGR04440">
    <property type="entry name" value="glyco_TIGR04440"/>
    <property type="match status" value="1"/>
</dbReference>
<evidence type="ECO:0000313" key="1">
    <source>
        <dbReference type="EMBL" id="SVE48100.1"/>
    </source>
</evidence>
<dbReference type="InterPro" id="IPR031042">
    <property type="entry name" value="Glyco_TIGR04440"/>
</dbReference>
<dbReference type="EMBL" id="UINC01220262">
    <property type="protein sequence ID" value="SVE48100.1"/>
    <property type="molecule type" value="Genomic_DNA"/>
</dbReference>
<dbReference type="InterPro" id="IPR029044">
    <property type="entry name" value="Nucleotide-diphossugar_trans"/>
</dbReference>
<sequence length="213" mass="24291">MKEKITIIIPSHERHHLLLRAIDYYSELDFLVLIVDSSEVFLNVKLPGNITYLHLPGSLYGDKIYSALCKASTPYSCLCADDDFLAENGLKSGQEFLEENLDYVSVQGHYIQFDPSIPKEKNNPLYLNMIGYKNDSDLINDRALDALTVPHIYALHRTIILKNAIHITLDITNVTVVELSIPLVTMCYGKHTVLPVFWSARDIVRYSKYLDEN</sequence>
<protein>
    <recommendedName>
        <fullName evidence="2">Glycosyltransferase 2-like domain-containing protein</fullName>
    </recommendedName>
</protein>
<dbReference type="AlphaFoldDB" id="A0A383DV49"/>
<feature type="non-terminal residue" evidence="1">
    <location>
        <position position="1"/>
    </location>
</feature>
<accession>A0A383DV49</accession>
<proteinExistence type="predicted"/>
<dbReference type="SUPFAM" id="SSF53448">
    <property type="entry name" value="Nucleotide-diphospho-sugar transferases"/>
    <property type="match status" value="1"/>
</dbReference>
<gene>
    <name evidence="1" type="ORF">METZ01_LOCUS500954</name>
</gene>
<reference evidence="1" key="1">
    <citation type="submission" date="2018-05" db="EMBL/GenBank/DDBJ databases">
        <authorList>
            <person name="Lanie J.A."/>
            <person name="Ng W.-L."/>
            <person name="Kazmierczak K.M."/>
            <person name="Andrzejewski T.M."/>
            <person name="Davidsen T.M."/>
            <person name="Wayne K.J."/>
            <person name="Tettelin H."/>
            <person name="Glass J.I."/>
            <person name="Rusch D."/>
            <person name="Podicherti R."/>
            <person name="Tsui H.-C.T."/>
            <person name="Winkler M.E."/>
        </authorList>
    </citation>
    <scope>NUCLEOTIDE SEQUENCE</scope>
</reference>
<dbReference type="Gene3D" id="3.90.550.10">
    <property type="entry name" value="Spore Coat Polysaccharide Biosynthesis Protein SpsA, Chain A"/>
    <property type="match status" value="1"/>
</dbReference>